<proteinExistence type="predicted"/>
<protein>
    <recommendedName>
        <fullName evidence="4">Subtilisin</fullName>
    </recommendedName>
</protein>
<reference evidence="2" key="1">
    <citation type="submission" date="2023-10" db="EMBL/GenBank/DDBJ databases">
        <authorList>
            <person name="Chen Y."/>
            <person name="Shah S."/>
            <person name="Dougan E. K."/>
            <person name="Thang M."/>
            <person name="Chan C."/>
        </authorList>
    </citation>
    <scope>NUCLEOTIDE SEQUENCE [LARGE SCALE GENOMIC DNA]</scope>
</reference>
<feature type="region of interest" description="Disordered" evidence="1">
    <location>
        <begin position="386"/>
        <end position="444"/>
    </location>
</feature>
<feature type="region of interest" description="Disordered" evidence="1">
    <location>
        <begin position="569"/>
        <end position="620"/>
    </location>
</feature>
<accession>A0ABN9VD30</accession>
<feature type="non-terminal residue" evidence="2">
    <location>
        <position position="1"/>
    </location>
</feature>
<evidence type="ECO:0000313" key="2">
    <source>
        <dbReference type="EMBL" id="CAK0869984.1"/>
    </source>
</evidence>
<name>A0ABN9VD30_9DINO</name>
<keyword evidence="3" id="KW-1185">Reference proteome</keyword>
<sequence length="620" mass="64095">PLRLPKASLGRPRWACHEVARGGGSLRAASAATTGTEQHEALDTATLGGHLERVLARPVPTVPEIHPSVGVPRLAGALSHAAVRRARGRGRMRRALGWALSMGCSAHACAGSARRATGCAEGWDCELVDCAQEGAPDLCPCSCGPAVATTGGTAATSWTGWTASTAPAAGDFSSWQCAEPWWCALIDCGADVSYLWQCCDSCSTRTLSMSSTATQTVTTSTSTPHTLTFSSSSDTATTTATDTSATVSRTSTRTSTSSSATITTTSASIATVSATSASTATVTATPIWSVSTSASIRDAVLLAVAVCGCTAGCVGVGVSICMLCPRKGEKSVNKSFDADSDRRDGVPIHATAPGIDVQCGSHAATNAEVCREFNCGANLVEILSRREEKPEIPQPLPRPTSFLASEPPQRPAAAPPRDADPDFWTSAHTPSEATQRERPQPPCSECGGRMAWSCRRDGPYHQGWHCDNFAECGSSGARDGAYRWHCSACCADLCRGCARGPAPRGPLPPPGAVALAAAADDGQGALLPSLGLAALDALDTLLAAVEAPRPWAAQGVSGPRYPPQRCALLWSPRGPPGPRDGVLWRPVGASLESPRAPRARDTSRSPRPGATSSPAARPPT</sequence>
<comment type="caution">
    <text evidence="2">The sequence shown here is derived from an EMBL/GenBank/DDBJ whole genome shotgun (WGS) entry which is preliminary data.</text>
</comment>
<dbReference type="Proteomes" id="UP001189429">
    <property type="component" value="Unassembled WGS sequence"/>
</dbReference>
<organism evidence="2 3">
    <name type="scientific">Prorocentrum cordatum</name>
    <dbReference type="NCBI Taxonomy" id="2364126"/>
    <lineage>
        <taxon>Eukaryota</taxon>
        <taxon>Sar</taxon>
        <taxon>Alveolata</taxon>
        <taxon>Dinophyceae</taxon>
        <taxon>Prorocentrales</taxon>
        <taxon>Prorocentraceae</taxon>
        <taxon>Prorocentrum</taxon>
    </lineage>
</organism>
<feature type="region of interest" description="Disordered" evidence="1">
    <location>
        <begin position="221"/>
        <end position="250"/>
    </location>
</feature>
<evidence type="ECO:0000313" key="3">
    <source>
        <dbReference type="Proteomes" id="UP001189429"/>
    </source>
</evidence>
<gene>
    <name evidence="2" type="ORF">PCOR1329_LOCUS56196</name>
</gene>
<evidence type="ECO:0000256" key="1">
    <source>
        <dbReference type="SAM" id="MobiDB-lite"/>
    </source>
</evidence>
<dbReference type="EMBL" id="CAUYUJ010016910">
    <property type="protein sequence ID" value="CAK0869984.1"/>
    <property type="molecule type" value="Genomic_DNA"/>
</dbReference>
<evidence type="ECO:0008006" key="4">
    <source>
        <dbReference type="Google" id="ProtNLM"/>
    </source>
</evidence>